<sequence length="307" mass="32649">MKPAIWLAALALPCAAAAFEPTLPQGAAQSAEAINPATSYGLLTGPWKDGDAPRIAIEGPRTDSAWRLRANQMTTLQILAPLREQIAAAGYEILFECETDACGGFDFRYELGLLPEPEMHVDLSDFRYLAARDGSDYLALTVSRSSESGFIHLTTLAAQPITVATPTNPLAQDRPAPALPPTPLGTALETEGSVVLEDLVFESGKSTLEGEDFSTLAALADYLSTRPEARVTLVGHTDTIGGLAPNIAISRQRAESVRARLIERYGVAPEQLGAEGAGWLAPRASNQTPEGQAKNRRVEAILTSTPS</sequence>
<keyword evidence="2 4" id="KW-0472">Membrane</keyword>
<dbReference type="InterPro" id="IPR006665">
    <property type="entry name" value="OmpA-like"/>
</dbReference>
<keyword evidence="3" id="KW-0998">Cell outer membrane</keyword>
<keyword evidence="9" id="KW-1185">Reference proteome</keyword>
<dbReference type="RefSeq" id="WP_233676671.1">
    <property type="nucleotide sequence ID" value="NZ_JAJUOS010000006.1"/>
</dbReference>
<dbReference type="SUPFAM" id="SSF103088">
    <property type="entry name" value="OmpA-like"/>
    <property type="match status" value="1"/>
</dbReference>
<evidence type="ECO:0000256" key="1">
    <source>
        <dbReference type="ARBA" id="ARBA00004442"/>
    </source>
</evidence>
<dbReference type="Proteomes" id="UP001521181">
    <property type="component" value="Unassembled WGS sequence"/>
</dbReference>
<dbReference type="CDD" id="cd07185">
    <property type="entry name" value="OmpA_C-like"/>
    <property type="match status" value="1"/>
</dbReference>
<dbReference type="PANTHER" id="PTHR30329">
    <property type="entry name" value="STATOR ELEMENT OF FLAGELLAR MOTOR COMPLEX"/>
    <property type="match status" value="1"/>
</dbReference>
<dbReference type="InterPro" id="IPR050330">
    <property type="entry name" value="Bact_OuterMem_StrucFunc"/>
</dbReference>
<evidence type="ECO:0000256" key="5">
    <source>
        <dbReference type="SAM" id="MobiDB-lite"/>
    </source>
</evidence>
<evidence type="ECO:0000256" key="3">
    <source>
        <dbReference type="ARBA" id="ARBA00023237"/>
    </source>
</evidence>
<evidence type="ECO:0000313" key="9">
    <source>
        <dbReference type="Proteomes" id="UP001521181"/>
    </source>
</evidence>
<comment type="caution">
    <text evidence="8">The sequence shown here is derived from an EMBL/GenBank/DDBJ whole genome shotgun (WGS) entry which is preliminary data.</text>
</comment>
<gene>
    <name evidence="8" type="ORF">LZA78_09380</name>
</gene>
<evidence type="ECO:0000256" key="4">
    <source>
        <dbReference type="PROSITE-ProRule" id="PRU00473"/>
    </source>
</evidence>
<dbReference type="EMBL" id="JAJUOS010000006">
    <property type="protein sequence ID" value="MCE5973690.1"/>
    <property type="molecule type" value="Genomic_DNA"/>
</dbReference>
<dbReference type="InterPro" id="IPR006664">
    <property type="entry name" value="OMP_bac"/>
</dbReference>
<feature type="region of interest" description="Disordered" evidence="5">
    <location>
        <begin position="278"/>
        <end position="307"/>
    </location>
</feature>
<dbReference type="PRINTS" id="PR01021">
    <property type="entry name" value="OMPADOMAIN"/>
</dbReference>
<evidence type="ECO:0000256" key="2">
    <source>
        <dbReference type="ARBA" id="ARBA00023136"/>
    </source>
</evidence>
<comment type="subcellular location">
    <subcellularLocation>
        <location evidence="1">Cell outer membrane</location>
    </subcellularLocation>
</comment>
<evidence type="ECO:0000313" key="8">
    <source>
        <dbReference type="EMBL" id="MCE5973690.1"/>
    </source>
</evidence>
<name>A0ABS8YWL5_9RHOB</name>
<feature type="chain" id="PRO_5047331642" evidence="6">
    <location>
        <begin position="19"/>
        <end position="307"/>
    </location>
</feature>
<feature type="domain" description="OmpA-like" evidence="7">
    <location>
        <begin position="188"/>
        <end position="306"/>
    </location>
</feature>
<protein>
    <submittedName>
        <fullName evidence="8">OmpA family protein</fullName>
    </submittedName>
</protein>
<reference evidence="8 9" key="1">
    <citation type="submission" date="2021-12" db="EMBL/GenBank/DDBJ databases">
        <title>Sinirhodobacter sp. WL0062 is a bacterium isolated from seawater.</title>
        <authorList>
            <person name="Wang L."/>
            <person name="He W."/>
            <person name="Zhang D.-F."/>
        </authorList>
    </citation>
    <scope>NUCLEOTIDE SEQUENCE [LARGE SCALE GENOMIC DNA]</scope>
    <source>
        <strain evidence="8 9">WL0062</strain>
    </source>
</reference>
<dbReference type="Pfam" id="PF00691">
    <property type="entry name" value="OmpA"/>
    <property type="match status" value="1"/>
</dbReference>
<dbReference type="PANTHER" id="PTHR30329:SF21">
    <property type="entry name" value="LIPOPROTEIN YIAD-RELATED"/>
    <property type="match status" value="1"/>
</dbReference>
<dbReference type="InterPro" id="IPR036737">
    <property type="entry name" value="OmpA-like_sf"/>
</dbReference>
<feature type="signal peptide" evidence="6">
    <location>
        <begin position="1"/>
        <end position="18"/>
    </location>
</feature>
<organism evidence="8 9">
    <name type="scientific">Rhodobacter flavimaris</name>
    <dbReference type="NCBI Taxonomy" id="2907145"/>
    <lineage>
        <taxon>Bacteria</taxon>
        <taxon>Pseudomonadati</taxon>
        <taxon>Pseudomonadota</taxon>
        <taxon>Alphaproteobacteria</taxon>
        <taxon>Rhodobacterales</taxon>
        <taxon>Rhodobacter group</taxon>
        <taxon>Rhodobacter</taxon>
    </lineage>
</organism>
<evidence type="ECO:0000256" key="6">
    <source>
        <dbReference type="SAM" id="SignalP"/>
    </source>
</evidence>
<dbReference type="PROSITE" id="PS51123">
    <property type="entry name" value="OMPA_2"/>
    <property type="match status" value="1"/>
</dbReference>
<accession>A0ABS8YWL5</accession>
<evidence type="ECO:0000259" key="7">
    <source>
        <dbReference type="PROSITE" id="PS51123"/>
    </source>
</evidence>
<keyword evidence="6" id="KW-0732">Signal</keyword>
<dbReference type="Gene3D" id="3.30.1330.60">
    <property type="entry name" value="OmpA-like domain"/>
    <property type="match status" value="1"/>
</dbReference>
<proteinExistence type="predicted"/>